<dbReference type="SMART" id="SM00448">
    <property type="entry name" value="REC"/>
    <property type="match status" value="1"/>
</dbReference>
<feature type="domain" description="PAS" evidence="11">
    <location>
        <begin position="366"/>
        <end position="407"/>
    </location>
</feature>
<evidence type="ECO:0000259" key="12">
    <source>
        <dbReference type="PROSITE" id="PS50113"/>
    </source>
</evidence>
<gene>
    <name evidence="13" type="ORF">E4633_13575</name>
</gene>
<feature type="transmembrane region" description="Helical" evidence="8">
    <location>
        <begin position="59"/>
        <end position="79"/>
    </location>
</feature>
<dbReference type="Pfam" id="PF08448">
    <property type="entry name" value="PAS_4"/>
    <property type="match status" value="1"/>
</dbReference>
<dbReference type="SMART" id="SM00065">
    <property type="entry name" value="GAF"/>
    <property type="match status" value="1"/>
</dbReference>
<dbReference type="Pfam" id="PF13185">
    <property type="entry name" value="GAF_2"/>
    <property type="match status" value="1"/>
</dbReference>
<keyword evidence="5" id="KW-0418">Kinase</keyword>
<dbReference type="SUPFAM" id="SSF47384">
    <property type="entry name" value="Homodimeric domain of signal transducing histidine kinase"/>
    <property type="match status" value="1"/>
</dbReference>
<feature type="domain" description="Response regulatory" evidence="10">
    <location>
        <begin position="763"/>
        <end position="877"/>
    </location>
</feature>
<evidence type="ECO:0000256" key="4">
    <source>
        <dbReference type="ARBA" id="ARBA00022679"/>
    </source>
</evidence>
<dbReference type="InterPro" id="IPR000014">
    <property type="entry name" value="PAS"/>
</dbReference>
<dbReference type="InterPro" id="IPR011006">
    <property type="entry name" value="CheY-like_superfamily"/>
</dbReference>
<dbReference type="PROSITE" id="PS50112">
    <property type="entry name" value="PAS"/>
    <property type="match status" value="1"/>
</dbReference>
<dbReference type="InterPro" id="IPR035965">
    <property type="entry name" value="PAS-like_dom_sf"/>
</dbReference>
<accession>A0A4S1CD94</accession>
<feature type="transmembrane region" description="Helical" evidence="8">
    <location>
        <begin position="12"/>
        <end position="34"/>
    </location>
</feature>
<feature type="domain" description="Histidine kinase" evidence="9">
    <location>
        <begin position="521"/>
        <end position="744"/>
    </location>
</feature>
<organism evidence="13 14">
    <name type="scientific">Geomonas terrae</name>
    <dbReference type="NCBI Taxonomy" id="2562681"/>
    <lineage>
        <taxon>Bacteria</taxon>
        <taxon>Pseudomonadati</taxon>
        <taxon>Thermodesulfobacteriota</taxon>
        <taxon>Desulfuromonadia</taxon>
        <taxon>Geobacterales</taxon>
        <taxon>Geobacteraceae</taxon>
        <taxon>Geomonas</taxon>
    </lineage>
</organism>
<feature type="region of interest" description="Disordered" evidence="7">
    <location>
        <begin position="151"/>
        <end position="199"/>
    </location>
</feature>
<dbReference type="Proteomes" id="UP000306416">
    <property type="component" value="Unassembled WGS sequence"/>
</dbReference>
<evidence type="ECO:0000256" key="7">
    <source>
        <dbReference type="SAM" id="MobiDB-lite"/>
    </source>
</evidence>
<dbReference type="PROSITE" id="PS50109">
    <property type="entry name" value="HIS_KIN"/>
    <property type="match status" value="1"/>
</dbReference>
<dbReference type="SMART" id="SM00388">
    <property type="entry name" value="HisKA"/>
    <property type="match status" value="1"/>
</dbReference>
<dbReference type="PANTHER" id="PTHR43065:SF42">
    <property type="entry name" value="TWO-COMPONENT SENSOR PPRA"/>
    <property type="match status" value="1"/>
</dbReference>
<keyword evidence="8" id="KW-0812">Transmembrane</keyword>
<proteinExistence type="predicted"/>
<feature type="domain" description="PAC" evidence="12">
    <location>
        <begin position="448"/>
        <end position="501"/>
    </location>
</feature>
<dbReference type="NCBIfam" id="TIGR00229">
    <property type="entry name" value="sensory_box"/>
    <property type="match status" value="1"/>
</dbReference>
<feature type="modified residue" description="4-aspartylphosphate" evidence="6">
    <location>
        <position position="812"/>
    </location>
</feature>
<dbReference type="SMART" id="SM00387">
    <property type="entry name" value="HATPase_c"/>
    <property type="match status" value="1"/>
</dbReference>
<dbReference type="CDD" id="cd00082">
    <property type="entry name" value="HisKA"/>
    <property type="match status" value="1"/>
</dbReference>
<keyword evidence="8" id="KW-1133">Transmembrane helix</keyword>
<dbReference type="Gene3D" id="1.10.287.130">
    <property type="match status" value="1"/>
</dbReference>
<feature type="compositionally biased region" description="Basic and acidic residues" evidence="7">
    <location>
        <begin position="172"/>
        <end position="184"/>
    </location>
</feature>
<dbReference type="CDD" id="cd00130">
    <property type="entry name" value="PAS"/>
    <property type="match status" value="1"/>
</dbReference>
<dbReference type="InterPro" id="IPR003018">
    <property type="entry name" value="GAF"/>
</dbReference>
<dbReference type="InterPro" id="IPR003661">
    <property type="entry name" value="HisK_dim/P_dom"/>
</dbReference>
<keyword evidence="4" id="KW-0808">Transferase</keyword>
<dbReference type="SUPFAM" id="SSF55781">
    <property type="entry name" value="GAF domain-like"/>
    <property type="match status" value="1"/>
</dbReference>
<dbReference type="GO" id="GO:0000155">
    <property type="term" value="F:phosphorelay sensor kinase activity"/>
    <property type="evidence" value="ECO:0007669"/>
    <property type="project" value="InterPro"/>
</dbReference>
<dbReference type="InterPro" id="IPR000700">
    <property type="entry name" value="PAS-assoc_C"/>
</dbReference>
<dbReference type="PROSITE" id="PS50113">
    <property type="entry name" value="PAC"/>
    <property type="match status" value="1"/>
</dbReference>
<dbReference type="AlphaFoldDB" id="A0A4S1CD94"/>
<dbReference type="Gene3D" id="3.30.450.40">
    <property type="match status" value="1"/>
</dbReference>
<dbReference type="SUPFAM" id="SSF55785">
    <property type="entry name" value="PYP-like sensor domain (PAS domain)"/>
    <property type="match status" value="1"/>
</dbReference>
<keyword evidence="3 6" id="KW-0597">Phosphoprotein</keyword>
<keyword evidence="14" id="KW-1185">Reference proteome</keyword>
<comment type="catalytic activity">
    <reaction evidence="1">
        <text>ATP + protein L-histidine = ADP + protein N-phospho-L-histidine.</text>
        <dbReference type="EC" id="2.7.13.3"/>
    </reaction>
</comment>
<dbReference type="SUPFAM" id="SSF52172">
    <property type="entry name" value="CheY-like"/>
    <property type="match status" value="1"/>
</dbReference>
<feature type="compositionally biased region" description="Low complexity" evidence="7">
    <location>
        <begin position="151"/>
        <end position="171"/>
    </location>
</feature>
<dbReference type="Pfam" id="PF02518">
    <property type="entry name" value="HATPase_c"/>
    <property type="match status" value="1"/>
</dbReference>
<dbReference type="InterPro" id="IPR004358">
    <property type="entry name" value="Sig_transdc_His_kin-like_C"/>
</dbReference>
<dbReference type="EMBL" id="SRSC01000003">
    <property type="protein sequence ID" value="TGU71361.1"/>
    <property type="molecule type" value="Genomic_DNA"/>
</dbReference>
<dbReference type="EC" id="2.7.13.3" evidence="2"/>
<dbReference type="PRINTS" id="PR00344">
    <property type="entry name" value="BCTRLSENSOR"/>
</dbReference>
<evidence type="ECO:0000259" key="9">
    <source>
        <dbReference type="PROSITE" id="PS50109"/>
    </source>
</evidence>
<dbReference type="InterPro" id="IPR005467">
    <property type="entry name" value="His_kinase_dom"/>
</dbReference>
<dbReference type="Gene3D" id="3.30.565.10">
    <property type="entry name" value="Histidine kinase-like ATPase, C-terminal domain"/>
    <property type="match status" value="1"/>
</dbReference>
<dbReference type="InterPro" id="IPR036890">
    <property type="entry name" value="HATPase_C_sf"/>
</dbReference>
<evidence type="ECO:0000256" key="2">
    <source>
        <dbReference type="ARBA" id="ARBA00012438"/>
    </source>
</evidence>
<dbReference type="RefSeq" id="WP_135870885.1">
    <property type="nucleotide sequence ID" value="NZ_SRSC01000003.1"/>
</dbReference>
<feature type="transmembrane region" description="Helical" evidence="8">
    <location>
        <begin position="91"/>
        <end position="111"/>
    </location>
</feature>
<evidence type="ECO:0000256" key="5">
    <source>
        <dbReference type="ARBA" id="ARBA00022777"/>
    </source>
</evidence>
<protein>
    <recommendedName>
        <fullName evidence="2">histidine kinase</fullName>
        <ecNumber evidence="2">2.7.13.3</ecNumber>
    </recommendedName>
</protein>
<dbReference type="PROSITE" id="PS50110">
    <property type="entry name" value="RESPONSE_REGULATORY"/>
    <property type="match status" value="1"/>
</dbReference>
<dbReference type="SUPFAM" id="SSF55874">
    <property type="entry name" value="ATPase domain of HSP90 chaperone/DNA topoisomerase II/histidine kinase"/>
    <property type="match status" value="1"/>
</dbReference>
<dbReference type="InterPro" id="IPR001789">
    <property type="entry name" value="Sig_transdc_resp-reg_receiver"/>
</dbReference>
<dbReference type="InterPro" id="IPR029016">
    <property type="entry name" value="GAF-like_dom_sf"/>
</dbReference>
<dbReference type="Gene3D" id="3.40.50.2300">
    <property type="match status" value="1"/>
</dbReference>
<evidence type="ECO:0000256" key="6">
    <source>
        <dbReference type="PROSITE-ProRule" id="PRU00169"/>
    </source>
</evidence>
<evidence type="ECO:0000256" key="3">
    <source>
        <dbReference type="ARBA" id="ARBA00022553"/>
    </source>
</evidence>
<dbReference type="InterPro" id="IPR036097">
    <property type="entry name" value="HisK_dim/P_sf"/>
</dbReference>
<dbReference type="Pfam" id="PF00072">
    <property type="entry name" value="Response_reg"/>
    <property type="match status" value="1"/>
</dbReference>
<comment type="caution">
    <text evidence="13">The sequence shown here is derived from an EMBL/GenBank/DDBJ whole genome shotgun (WGS) entry which is preliminary data.</text>
</comment>
<dbReference type="Pfam" id="PF00512">
    <property type="entry name" value="HisKA"/>
    <property type="match status" value="1"/>
</dbReference>
<reference evidence="13 14" key="1">
    <citation type="submission" date="2019-04" db="EMBL/GenBank/DDBJ databases">
        <title>Geobacter oryzae sp. nov., ferric-reducing bacteria isolated from paddy soil.</title>
        <authorList>
            <person name="Xu Z."/>
            <person name="Masuda Y."/>
            <person name="Itoh H."/>
            <person name="Senoo K."/>
        </authorList>
    </citation>
    <scope>NUCLEOTIDE SEQUENCE [LARGE SCALE GENOMIC DNA]</scope>
    <source>
        <strain evidence="13 14">Red111</strain>
    </source>
</reference>
<evidence type="ECO:0000256" key="8">
    <source>
        <dbReference type="SAM" id="Phobius"/>
    </source>
</evidence>
<dbReference type="Gene3D" id="1.10.287.950">
    <property type="entry name" value="Methyl-accepting chemotaxis protein"/>
    <property type="match status" value="1"/>
</dbReference>
<dbReference type="PANTHER" id="PTHR43065">
    <property type="entry name" value="SENSOR HISTIDINE KINASE"/>
    <property type="match status" value="1"/>
</dbReference>
<evidence type="ECO:0000259" key="10">
    <source>
        <dbReference type="PROSITE" id="PS50110"/>
    </source>
</evidence>
<sequence>MGLESKGTGRPSPVLSVAIFLVAVGVMAYLRLFLFRDTLITLTYGLPLLPCLWHRDLRLLWSMAGAFTVLAALKAFWVLPDQNPEDFYEVVQWSFQVTNIVAVGVAIHMIIRLTERLAKANRDLAASNTELEQRAEEVVRQNREIHEQAEELTQQNEELTQQTEELTQQSEELQHQEEELRQQAEELQAQSEELRSANDELQQRESMLGTILASLRGGGRGERLLDQVCNSLLSLLGETAGGAAIVQASGESLLVLSHAGWGELTEAQWTFDRSFASVIMERDQTGYVDDLAARPDLIVPSSPKRKFRSILATPLRVDGRPVGAVEAYAKDPQHWTEEHFRIIEWVAAQCTVVIERTRAEESLRDSEAKLKAALHSMTDAVLIADVDGRIVEVNDAFATFHRFESKEECTRRLRECPEILDVFLGDSQDPAPPEQLAVPRALRGEQATNALYSLHRRDTGDTWMGSYSFGPILDAADAVVGSVVVARDVTEQMRAIRERQHLESQLFQSQKMESVGRLAGGVAHDFNNMLVVILGNAELALSDVDPASSIRERLQEIVRAAERSADITRQLLAFARKQTIAPKVLDLNATLEPMLMMIRRLIGEDIDLAWKPARGLWRVKIDPGQLDQLLANLATNARDAIGGVGKVEIETGNASIDEEYCAEHPEFTSGEYVTLTVSDDGRGIAREKMSSIFEPFYTTKDVGKGTGLGLATVFGIVKQNGGFINVYSEPGEGATFRIYLPRAEDDAPETEHRVVDPGRGTETVLIVEDEEANLHLLENYLRNLGYRVLAAATPGEALALAEGEPVELVVTDVVMPQMNGRDLANRLITSQPGLKFIFMSGYTADVIAHRGVLDEGVNFVQKPYALRELGAKIRSVLDNGGD</sequence>
<name>A0A4S1CD94_9BACT</name>
<evidence type="ECO:0000256" key="1">
    <source>
        <dbReference type="ARBA" id="ARBA00000085"/>
    </source>
</evidence>
<evidence type="ECO:0000313" key="13">
    <source>
        <dbReference type="EMBL" id="TGU71361.1"/>
    </source>
</evidence>
<dbReference type="InterPro" id="IPR013656">
    <property type="entry name" value="PAS_4"/>
</dbReference>
<evidence type="ECO:0000259" key="11">
    <source>
        <dbReference type="PROSITE" id="PS50112"/>
    </source>
</evidence>
<evidence type="ECO:0000313" key="14">
    <source>
        <dbReference type="Proteomes" id="UP000306416"/>
    </source>
</evidence>
<dbReference type="Gene3D" id="3.30.450.20">
    <property type="entry name" value="PAS domain"/>
    <property type="match status" value="1"/>
</dbReference>
<dbReference type="CDD" id="cd00156">
    <property type="entry name" value="REC"/>
    <property type="match status" value="1"/>
</dbReference>
<dbReference type="InterPro" id="IPR003594">
    <property type="entry name" value="HATPase_dom"/>
</dbReference>
<keyword evidence="8" id="KW-0472">Membrane</keyword>